<accession>A0A3N1H418</accession>
<reference evidence="2 3" key="1">
    <citation type="submission" date="2018-11" db="EMBL/GenBank/DDBJ databases">
        <title>Sequencing the genomes of 1000 actinobacteria strains.</title>
        <authorList>
            <person name="Klenk H.-P."/>
        </authorList>
    </citation>
    <scope>NUCLEOTIDE SEQUENCE [LARGE SCALE GENOMIC DNA]</scope>
    <source>
        <strain evidence="2 3">DSM 44231</strain>
    </source>
</reference>
<dbReference type="EMBL" id="RJKM01000001">
    <property type="protein sequence ID" value="ROP37241.1"/>
    <property type="molecule type" value="Genomic_DNA"/>
</dbReference>
<name>A0A3N1H418_9PSEU</name>
<dbReference type="RefSeq" id="WP_170185051.1">
    <property type="nucleotide sequence ID" value="NZ_RJKM01000001.1"/>
</dbReference>
<dbReference type="AlphaFoldDB" id="A0A3N1H418"/>
<dbReference type="Gene3D" id="3.30.950.30">
    <property type="entry name" value="Schlafen, AAA domain"/>
    <property type="match status" value="1"/>
</dbReference>
<dbReference type="InterPro" id="IPR038461">
    <property type="entry name" value="Schlafen_AlbA_2_dom_sf"/>
</dbReference>
<proteinExistence type="predicted"/>
<gene>
    <name evidence="2" type="ORF">EDD40_2543</name>
</gene>
<protein>
    <submittedName>
        <fullName evidence="2">Putative DNA-binding protein</fullName>
    </submittedName>
</protein>
<dbReference type="GO" id="GO:0003677">
    <property type="term" value="F:DNA binding"/>
    <property type="evidence" value="ECO:0007669"/>
    <property type="project" value="UniProtKB-KW"/>
</dbReference>
<dbReference type="Proteomes" id="UP000268727">
    <property type="component" value="Unassembled WGS sequence"/>
</dbReference>
<feature type="domain" description="Schlafen AlbA-2" evidence="1">
    <location>
        <begin position="19"/>
        <end position="155"/>
    </location>
</feature>
<evidence type="ECO:0000259" key="1">
    <source>
        <dbReference type="Pfam" id="PF04326"/>
    </source>
</evidence>
<dbReference type="Pfam" id="PF04326">
    <property type="entry name" value="SLFN_AlbA_2"/>
    <property type="match status" value="1"/>
</dbReference>
<sequence length="502" mass="55925">MEPVVNREKLLELLALEVEYSTLDFKSRLDLGDKRDVVELAKDIGAMSMRGGYLVIGVDGHGKPTGELTAEQAARFDEAQLRPKLLKWLPDELKIASQVHELDGRQVVLLQVSPHPAGCAFFRADGQYDGGGKTSKVVFREGEVFFRDGTQSVRLDQRGLEQVIRQRVERERGEWENQHAQSYRRLADELRTGAAGQRVARGPAVEFNLALEPEVLIEAAIELLRADDDIPLRRLLGRAVPESRTRFTAEDQEGLSGILNRLAGLAVTFLELDRSEWAARVVDTLVSIYELGFENVPPIYNDPPPRSAALWLAIVERVVALGAFAVRIENWEAVRYIASRRPEGMDKVYKTWLRHASTMAARAELYPPREVDAVGILLSLAREVVRQVGPLRPDAGPDDDKILTSLARFDFLAALVSLADSGNGLYPHFARFDGARVEPVVQRLLQDSGMRTTIYPGDDRHLAAALREINSSAQQVAFLHGGWDGYPAEVNAFIARHGDDER</sequence>
<keyword evidence="2" id="KW-0238">DNA-binding</keyword>
<evidence type="ECO:0000313" key="2">
    <source>
        <dbReference type="EMBL" id="ROP37241.1"/>
    </source>
</evidence>
<keyword evidence="3" id="KW-1185">Reference proteome</keyword>
<comment type="caution">
    <text evidence="2">The sequence shown here is derived from an EMBL/GenBank/DDBJ whole genome shotgun (WGS) entry which is preliminary data.</text>
</comment>
<organism evidence="2 3">
    <name type="scientific">Saccharothrix texasensis</name>
    <dbReference type="NCBI Taxonomy" id="103734"/>
    <lineage>
        <taxon>Bacteria</taxon>
        <taxon>Bacillati</taxon>
        <taxon>Actinomycetota</taxon>
        <taxon>Actinomycetes</taxon>
        <taxon>Pseudonocardiales</taxon>
        <taxon>Pseudonocardiaceae</taxon>
        <taxon>Saccharothrix</taxon>
    </lineage>
</organism>
<evidence type="ECO:0000313" key="3">
    <source>
        <dbReference type="Proteomes" id="UP000268727"/>
    </source>
</evidence>
<dbReference type="InterPro" id="IPR007421">
    <property type="entry name" value="Schlafen_AlbA_2_dom"/>
</dbReference>